<dbReference type="Pfam" id="PF18014">
    <property type="entry name" value="Acetyltransf_18"/>
    <property type="match status" value="1"/>
</dbReference>
<dbReference type="SUPFAM" id="SSF55729">
    <property type="entry name" value="Acyl-CoA N-acyltransferases (Nat)"/>
    <property type="match status" value="1"/>
</dbReference>
<dbReference type="GO" id="GO:0016747">
    <property type="term" value="F:acyltransferase activity, transferring groups other than amino-acyl groups"/>
    <property type="evidence" value="ECO:0007669"/>
    <property type="project" value="InterPro"/>
</dbReference>
<dbReference type="Gene3D" id="3.40.630.90">
    <property type="match status" value="1"/>
</dbReference>
<dbReference type="InterPro" id="IPR016181">
    <property type="entry name" value="Acyl_CoA_acyltransferase"/>
</dbReference>
<proteinExistence type="predicted"/>
<dbReference type="PANTHER" id="PTHR47237:SF2">
    <property type="entry name" value="BLL4206 PROTEIN"/>
    <property type="match status" value="1"/>
</dbReference>
<dbReference type="Proteomes" id="UP000215931">
    <property type="component" value="Unassembled WGS sequence"/>
</dbReference>
<dbReference type="AlphaFoldDB" id="A0A271KD41"/>
<name>A0A271KD41_9HYPH</name>
<evidence type="ECO:0000259" key="1">
    <source>
        <dbReference type="PROSITE" id="PS51186"/>
    </source>
</evidence>
<dbReference type="InterPro" id="IPR041496">
    <property type="entry name" value="YitH/HolE_GNAT"/>
</dbReference>
<dbReference type="EMBL" id="NPKH01000030">
    <property type="protein sequence ID" value="PAP92955.1"/>
    <property type="molecule type" value="Genomic_DNA"/>
</dbReference>
<dbReference type="OrthoDB" id="8453373at2"/>
<evidence type="ECO:0000313" key="3">
    <source>
        <dbReference type="Proteomes" id="UP000215931"/>
    </source>
</evidence>
<dbReference type="Pfam" id="PF13508">
    <property type="entry name" value="Acetyltransf_7"/>
    <property type="match status" value="1"/>
</dbReference>
<keyword evidence="3" id="KW-1185">Reference proteome</keyword>
<dbReference type="PANTHER" id="PTHR47237">
    <property type="entry name" value="SLL0310 PROTEIN"/>
    <property type="match status" value="1"/>
</dbReference>
<sequence>MTTRQIILEEMTAGHLEGAVELSRQVEWPHRREDWELAQSVSRGIVALEQERVVATIMMTPYGDNAAAINMVIVDAAMRGRGLGRKMMEEALAKAGERTCCLTATREGLPLYEKLGFVTTGEIVQHQGEALAVSAPARVSWAESGDFARLEVLDREAFGHDRSALMKRLFERAKFAVIGDEGDIQAFSAIRPFGRGLVIGPVVARNGAEAKALIDFLLAHHQGKFVRVDTDLSTDLADWLAGRGLAHVGGGITMRRSMATHKEHKESKPAHHRTYALVSQALG</sequence>
<dbReference type="InterPro" id="IPR052729">
    <property type="entry name" value="Acyl/Acetyltrans_Enzymes"/>
</dbReference>
<organism evidence="2 3">
    <name type="scientific">Mesorhizobium wenxiniae</name>
    <dbReference type="NCBI Taxonomy" id="2014805"/>
    <lineage>
        <taxon>Bacteria</taxon>
        <taxon>Pseudomonadati</taxon>
        <taxon>Pseudomonadota</taxon>
        <taxon>Alphaproteobacteria</taxon>
        <taxon>Hyphomicrobiales</taxon>
        <taxon>Phyllobacteriaceae</taxon>
        <taxon>Mesorhizobium</taxon>
    </lineage>
</organism>
<dbReference type="Gene3D" id="3.40.630.30">
    <property type="match status" value="1"/>
</dbReference>
<protein>
    <submittedName>
        <fullName evidence="2">GNAT family N-acetyltransferase</fullName>
    </submittedName>
</protein>
<accession>A0A271KD41</accession>
<dbReference type="PROSITE" id="PS51186">
    <property type="entry name" value="GNAT"/>
    <property type="match status" value="1"/>
</dbReference>
<dbReference type="InterPro" id="IPR000182">
    <property type="entry name" value="GNAT_dom"/>
</dbReference>
<dbReference type="RefSeq" id="WP_095520734.1">
    <property type="nucleotide sequence ID" value="NZ_NPKH01000030.1"/>
</dbReference>
<evidence type="ECO:0000313" key="2">
    <source>
        <dbReference type="EMBL" id="PAP92955.1"/>
    </source>
</evidence>
<reference evidence="2 3" key="1">
    <citation type="submission" date="2017-08" db="EMBL/GenBank/DDBJ databases">
        <title>Mesorhizobium wenxinae sp. nov., a novel rhizobial species isolated from root nodules of chickpea (Cicer arietinum L.).</title>
        <authorList>
            <person name="Zhang J."/>
        </authorList>
    </citation>
    <scope>NUCLEOTIDE SEQUENCE [LARGE SCALE GENOMIC DNA]</scope>
    <source>
        <strain evidence="3">WYCCWR 10019</strain>
    </source>
</reference>
<keyword evidence="2" id="KW-0808">Transferase</keyword>
<comment type="caution">
    <text evidence="2">The sequence shown here is derived from an EMBL/GenBank/DDBJ whole genome shotgun (WGS) entry which is preliminary data.</text>
</comment>
<dbReference type="CDD" id="cd04301">
    <property type="entry name" value="NAT_SF"/>
    <property type="match status" value="1"/>
</dbReference>
<gene>
    <name evidence="2" type="ORF">CIT31_24525</name>
</gene>
<feature type="domain" description="N-acetyltransferase" evidence="1">
    <location>
        <begin position="6"/>
        <end position="138"/>
    </location>
</feature>